<accession>A0A0L9UG33</accession>
<organism evidence="1 2">
    <name type="scientific">Phaseolus angularis</name>
    <name type="common">Azuki bean</name>
    <name type="synonym">Vigna angularis</name>
    <dbReference type="NCBI Taxonomy" id="3914"/>
    <lineage>
        <taxon>Eukaryota</taxon>
        <taxon>Viridiplantae</taxon>
        <taxon>Streptophyta</taxon>
        <taxon>Embryophyta</taxon>
        <taxon>Tracheophyta</taxon>
        <taxon>Spermatophyta</taxon>
        <taxon>Magnoliopsida</taxon>
        <taxon>eudicotyledons</taxon>
        <taxon>Gunneridae</taxon>
        <taxon>Pentapetalae</taxon>
        <taxon>rosids</taxon>
        <taxon>fabids</taxon>
        <taxon>Fabales</taxon>
        <taxon>Fabaceae</taxon>
        <taxon>Papilionoideae</taxon>
        <taxon>50 kb inversion clade</taxon>
        <taxon>NPAAA clade</taxon>
        <taxon>indigoferoid/millettioid clade</taxon>
        <taxon>Phaseoleae</taxon>
        <taxon>Vigna</taxon>
    </lineage>
</organism>
<proteinExistence type="predicted"/>
<dbReference type="EMBL" id="CM003374">
    <property type="protein sequence ID" value="KOM41499.1"/>
    <property type="molecule type" value="Genomic_DNA"/>
</dbReference>
<name>A0A0L9UG33_PHAAN</name>
<dbReference type="AlphaFoldDB" id="A0A0L9UG33"/>
<protein>
    <submittedName>
        <fullName evidence="1">Uncharacterized protein</fullName>
    </submittedName>
</protein>
<dbReference type="Proteomes" id="UP000053144">
    <property type="component" value="Chromosome 4"/>
</dbReference>
<sequence length="89" mass="9960">MGAGHLTRRPTSSFIASCVDYKTGKPVKDVSLIVFPTPSHLSSKQNKLIICAVNPFVPEVCAVNPFVFYKKHFEAQVIIILQEIKVRLF</sequence>
<gene>
    <name evidence="1" type="ORF">LR48_Vigan04g169700</name>
</gene>
<evidence type="ECO:0000313" key="2">
    <source>
        <dbReference type="Proteomes" id="UP000053144"/>
    </source>
</evidence>
<dbReference type="Gramene" id="KOM41499">
    <property type="protein sequence ID" value="KOM41499"/>
    <property type="gene ID" value="LR48_Vigan04g169700"/>
</dbReference>
<reference evidence="2" key="1">
    <citation type="journal article" date="2015" name="Proc. Natl. Acad. Sci. U.S.A.">
        <title>Genome sequencing of adzuki bean (Vigna angularis) provides insight into high starch and low fat accumulation and domestication.</title>
        <authorList>
            <person name="Yang K."/>
            <person name="Tian Z."/>
            <person name="Chen C."/>
            <person name="Luo L."/>
            <person name="Zhao B."/>
            <person name="Wang Z."/>
            <person name="Yu L."/>
            <person name="Li Y."/>
            <person name="Sun Y."/>
            <person name="Li W."/>
            <person name="Chen Y."/>
            <person name="Li Y."/>
            <person name="Zhang Y."/>
            <person name="Ai D."/>
            <person name="Zhao J."/>
            <person name="Shang C."/>
            <person name="Ma Y."/>
            <person name="Wu B."/>
            <person name="Wang M."/>
            <person name="Gao L."/>
            <person name="Sun D."/>
            <person name="Zhang P."/>
            <person name="Guo F."/>
            <person name="Wang W."/>
            <person name="Li Y."/>
            <person name="Wang J."/>
            <person name="Varshney R.K."/>
            <person name="Wang J."/>
            <person name="Ling H.Q."/>
            <person name="Wan P."/>
        </authorList>
    </citation>
    <scope>NUCLEOTIDE SEQUENCE</scope>
    <source>
        <strain evidence="2">cv. Jingnong 6</strain>
    </source>
</reference>
<evidence type="ECO:0000313" key="1">
    <source>
        <dbReference type="EMBL" id="KOM41499.1"/>
    </source>
</evidence>